<dbReference type="OrthoDB" id="5584247at2759"/>
<dbReference type="InterPro" id="IPR052246">
    <property type="entry name" value="Cell_Polariz_PKAAnc"/>
</dbReference>
<dbReference type="Gene3D" id="1.10.167.10">
    <property type="entry name" value="Regulator of G-protein Signalling 4, domain 2"/>
    <property type="match status" value="1"/>
</dbReference>
<dbReference type="EMBL" id="CP058609">
    <property type="protein sequence ID" value="QLG73585.1"/>
    <property type="molecule type" value="Genomic_DNA"/>
</dbReference>
<dbReference type="RefSeq" id="XP_037145311.1">
    <property type="nucleotide sequence ID" value="XM_037289416.1"/>
</dbReference>
<dbReference type="InterPro" id="IPR044926">
    <property type="entry name" value="RGS_subdomain_2"/>
</dbReference>
<evidence type="ECO:0000313" key="4">
    <source>
        <dbReference type="Proteomes" id="UP000509704"/>
    </source>
</evidence>
<dbReference type="SUPFAM" id="SSF48097">
    <property type="entry name" value="Regulator of G-protein signaling, RGS"/>
    <property type="match status" value="1"/>
</dbReference>
<keyword evidence="1" id="KW-0472">Membrane</keyword>
<keyword evidence="1" id="KW-1133">Transmembrane helix</keyword>
<feature type="transmembrane region" description="Helical" evidence="1">
    <location>
        <begin position="406"/>
        <end position="428"/>
    </location>
</feature>
<dbReference type="PANTHER" id="PTHR13155:SF1">
    <property type="entry name" value="A-KINASE ANCHOR PROTEIN 10, MITOCHONDRIAL"/>
    <property type="match status" value="1"/>
</dbReference>
<feature type="transmembrane region" description="Helical" evidence="1">
    <location>
        <begin position="329"/>
        <end position="352"/>
    </location>
</feature>
<dbReference type="AlphaFoldDB" id="A0A7H9B4H8"/>
<dbReference type="InterPro" id="IPR016137">
    <property type="entry name" value="RGS"/>
</dbReference>
<reference evidence="3 4" key="1">
    <citation type="submission" date="2020-07" db="EMBL/GenBank/DDBJ databases">
        <title>The yeast mating-type switching endonuclease HO is a domesticated member of an unorthodox homing genetic element family.</title>
        <authorList>
            <person name="Coughlan A.Y."/>
            <person name="Lombardi L."/>
            <person name="Braun-Galleani S."/>
            <person name="Martos A.R."/>
            <person name="Galeote V."/>
            <person name="Bigey F."/>
            <person name="Dequin S."/>
            <person name="Byrne K.P."/>
            <person name="Wolfe K.H."/>
        </authorList>
    </citation>
    <scope>NUCLEOTIDE SEQUENCE [LARGE SCALE GENOMIC DNA]</scope>
    <source>
        <strain evidence="3 4">NRRL Y-6702</strain>
    </source>
</reference>
<dbReference type="GO" id="GO:0008104">
    <property type="term" value="P:intracellular protein localization"/>
    <property type="evidence" value="ECO:0007669"/>
    <property type="project" value="TreeGrafter"/>
</dbReference>
<organism evidence="3 4">
    <name type="scientific">Zygotorulaspora mrakii</name>
    <name type="common">Zygosaccharomyces mrakii</name>
    <dbReference type="NCBI Taxonomy" id="42260"/>
    <lineage>
        <taxon>Eukaryota</taxon>
        <taxon>Fungi</taxon>
        <taxon>Dikarya</taxon>
        <taxon>Ascomycota</taxon>
        <taxon>Saccharomycotina</taxon>
        <taxon>Saccharomycetes</taxon>
        <taxon>Saccharomycetales</taxon>
        <taxon>Saccharomycetaceae</taxon>
        <taxon>Zygotorulaspora</taxon>
    </lineage>
</organism>
<dbReference type="PANTHER" id="PTHR13155">
    <property type="entry name" value="A-KINASE ANCHOR PROTEINS"/>
    <property type="match status" value="1"/>
</dbReference>
<keyword evidence="4" id="KW-1185">Reference proteome</keyword>
<proteinExistence type="predicted"/>
<dbReference type="GO" id="GO:0005886">
    <property type="term" value="C:plasma membrane"/>
    <property type="evidence" value="ECO:0007669"/>
    <property type="project" value="TreeGrafter"/>
</dbReference>
<dbReference type="SMART" id="SM00315">
    <property type="entry name" value="RGS"/>
    <property type="match status" value="1"/>
</dbReference>
<dbReference type="GeneID" id="59237344"/>
<dbReference type="InterPro" id="IPR036305">
    <property type="entry name" value="RGS_sf"/>
</dbReference>
<dbReference type="Proteomes" id="UP000509704">
    <property type="component" value="Chromosome 6"/>
</dbReference>
<sequence>MSESKNESEYDRVQEERLPTLYEVLLRKSTAPLDSWEFYTYLSQFPYAIDYLDFWIDLMAHIRLCKDYIRGLRDSIQWSSMADAEDDRDLEGKEGQRFSLTSSVLLNALLNEGYLDHDDNHRISLFLQGNTEESQYISHLVNTWKVQSGSNEKETKERKETLPSMIDLIIRKENKEGRSRISSKQLANSAMGICNIYLMSPEQSPKYLINVPDGLKKELLYKIRTERRHDPEVFDDLKKLAYQFLEIDCFPKFLSTVALHNIHDQITNWRFTNELKKEQNVHHSMSPYSNYTALSRIATGLFVLGLGFWIGYVLIFLHYSRGIRVVTIVPFFIGCYSIVCGFYQVDILYAFFGYTQLLMDDPITFSKEYTNEPERRKAPTFFRLLGGRSRLIVIQHPFTRQLLFKRGIWCLCLVLIFTAILTVIFSCVPSYRL</sequence>
<dbReference type="PROSITE" id="PS50132">
    <property type="entry name" value="RGS"/>
    <property type="match status" value="1"/>
</dbReference>
<evidence type="ECO:0000259" key="2">
    <source>
        <dbReference type="PROSITE" id="PS50132"/>
    </source>
</evidence>
<evidence type="ECO:0000256" key="1">
    <source>
        <dbReference type="SAM" id="Phobius"/>
    </source>
</evidence>
<keyword evidence="1" id="KW-0812">Transmembrane</keyword>
<accession>A0A7H9B4H8</accession>
<feature type="transmembrane region" description="Helical" evidence="1">
    <location>
        <begin position="297"/>
        <end position="317"/>
    </location>
</feature>
<gene>
    <name evidence="3" type="ORF">HG535_0F00950</name>
</gene>
<feature type="domain" description="RGS" evidence="2">
    <location>
        <begin position="173"/>
        <end position="263"/>
    </location>
</feature>
<name>A0A7H9B4H8_ZYGMR</name>
<dbReference type="KEGG" id="zmk:HG535_0F00950"/>
<protein>
    <recommendedName>
        <fullName evidence="2">RGS domain-containing protein</fullName>
    </recommendedName>
</protein>
<evidence type="ECO:0000313" key="3">
    <source>
        <dbReference type="EMBL" id="QLG73585.1"/>
    </source>
</evidence>